<dbReference type="Proteomes" id="UP001597512">
    <property type="component" value="Unassembled WGS sequence"/>
</dbReference>
<dbReference type="InterPro" id="IPR027823">
    <property type="entry name" value="DUF4468"/>
</dbReference>
<sequence length="180" mass="19764">MKNNILLLFLTWSLSSSMVFGQKMPIENGKLGGILPIGENGKAIIQVVEPVSGSNKSALFQRARRWFVQSYGSANKVLQLNDSLTGELSGRATFVINPTMIGVPVKTQIDHLITVEIKDGRYRATVTDFFMTAKTIVGPIESIKGTSKGFLIKVYTMIDEESLALLKSLKTAMSTEKSDF</sequence>
<dbReference type="EMBL" id="JBHUOM010000023">
    <property type="protein sequence ID" value="MFD2936312.1"/>
    <property type="molecule type" value="Genomic_DNA"/>
</dbReference>
<organism evidence="3 4">
    <name type="scientific">Spirosoma flavum</name>
    <dbReference type="NCBI Taxonomy" id="2048557"/>
    <lineage>
        <taxon>Bacteria</taxon>
        <taxon>Pseudomonadati</taxon>
        <taxon>Bacteroidota</taxon>
        <taxon>Cytophagia</taxon>
        <taxon>Cytophagales</taxon>
        <taxon>Cytophagaceae</taxon>
        <taxon>Spirosoma</taxon>
    </lineage>
</organism>
<reference evidence="4" key="1">
    <citation type="journal article" date="2019" name="Int. J. Syst. Evol. Microbiol.">
        <title>The Global Catalogue of Microorganisms (GCM) 10K type strain sequencing project: providing services to taxonomists for standard genome sequencing and annotation.</title>
        <authorList>
            <consortium name="The Broad Institute Genomics Platform"/>
            <consortium name="The Broad Institute Genome Sequencing Center for Infectious Disease"/>
            <person name="Wu L."/>
            <person name="Ma J."/>
        </authorList>
    </citation>
    <scope>NUCLEOTIDE SEQUENCE [LARGE SCALE GENOMIC DNA]</scope>
    <source>
        <strain evidence="4">KCTC 52490</strain>
    </source>
</reference>
<comment type="caution">
    <text evidence="3">The sequence shown here is derived from an EMBL/GenBank/DDBJ whole genome shotgun (WGS) entry which is preliminary data.</text>
</comment>
<evidence type="ECO:0000256" key="1">
    <source>
        <dbReference type="SAM" id="SignalP"/>
    </source>
</evidence>
<proteinExistence type="predicted"/>
<keyword evidence="4" id="KW-1185">Reference proteome</keyword>
<dbReference type="RefSeq" id="WP_381504999.1">
    <property type="nucleotide sequence ID" value="NZ_JBHUOM010000023.1"/>
</dbReference>
<evidence type="ECO:0000313" key="4">
    <source>
        <dbReference type="Proteomes" id="UP001597512"/>
    </source>
</evidence>
<protein>
    <submittedName>
        <fullName evidence="3">DUF4468 domain-containing protein</fullName>
    </submittedName>
</protein>
<evidence type="ECO:0000313" key="3">
    <source>
        <dbReference type="EMBL" id="MFD2936312.1"/>
    </source>
</evidence>
<accession>A0ABW6AP47</accession>
<dbReference type="Pfam" id="PF14730">
    <property type="entry name" value="DUF4468"/>
    <property type="match status" value="1"/>
</dbReference>
<evidence type="ECO:0000259" key="2">
    <source>
        <dbReference type="Pfam" id="PF14730"/>
    </source>
</evidence>
<name>A0ABW6AP47_9BACT</name>
<feature type="signal peptide" evidence="1">
    <location>
        <begin position="1"/>
        <end position="21"/>
    </location>
</feature>
<gene>
    <name evidence="3" type="ORF">ACFS25_21200</name>
</gene>
<feature type="chain" id="PRO_5045851996" evidence="1">
    <location>
        <begin position="22"/>
        <end position="180"/>
    </location>
</feature>
<dbReference type="Gene3D" id="3.30.530.80">
    <property type="match status" value="1"/>
</dbReference>
<keyword evidence="1" id="KW-0732">Signal</keyword>
<feature type="domain" description="DUF4468" evidence="2">
    <location>
        <begin position="50"/>
        <end position="129"/>
    </location>
</feature>